<dbReference type="Proteomes" id="UP000006868">
    <property type="component" value="Plasmid pSC2"/>
</dbReference>
<feature type="transmembrane region" description="Helical" evidence="1">
    <location>
        <begin position="31"/>
        <end position="50"/>
    </location>
</feature>
<keyword evidence="1" id="KW-1133">Transmembrane helix</keyword>
<evidence type="ECO:0000313" key="3">
    <source>
        <dbReference type="Proteomes" id="UP000006868"/>
    </source>
</evidence>
<dbReference type="OrthoDB" id="9997171at2"/>
<reference evidence="2 3" key="1">
    <citation type="journal article" date="2011" name="J. Bacteriol.">
        <title>Complete genome sequence of Paenibacillus polymyxa SC2, a strain of plant growth-promoting Rhizobacterium with broad-spectrum antimicrobial activity.</title>
        <authorList>
            <person name="Ma M."/>
            <person name="Wang C."/>
            <person name="Ding Y."/>
            <person name="Li L."/>
            <person name="Shen D."/>
            <person name="Jiang X."/>
            <person name="Guan D."/>
            <person name="Cao F."/>
            <person name="Chen H."/>
            <person name="Feng R."/>
            <person name="Wang X."/>
            <person name="Ge Y."/>
            <person name="Yao L."/>
            <person name="Bing X."/>
            <person name="Yang X."/>
            <person name="Li J."/>
            <person name="Du B."/>
        </authorList>
    </citation>
    <scope>NUCLEOTIDE SEQUENCE [LARGE SCALE GENOMIC DNA]</scope>
    <source>
        <strain evidence="2 3">SC2</strain>
        <plasmid evidence="3">pSC2</plasmid>
    </source>
</reference>
<proteinExistence type="predicted"/>
<geneLocation type="plasmid" evidence="2 3">
    <name>pSC2</name>
</geneLocation>
<gene>
    <name evidence="2" type="ORF">PPSC2_27770</name>
</gene>
<keyword evidence="1" id="KW-0812">Transmembrane</keyword>
<sequence>MQVDVNFLSLVVIAIIAVVVISFLVRSFMKFIIIGVVIYFLFMMGFVWGVDDLNHKLHLNQIFNASANDKVQSTYGSFVKKREEHSVVNTKELQNVIDQTIQKAIVDAGNRIKAVDKDALLKELQLKLEGYDEEDIQKALKQSGSNLHQVMTPEQVKTLAKKSKD</sequence>
<protein>
    <submittedName>
        <fullName evidence="2">Uncharacterized protein</fullName>
    </submittedName>
</protein>
<dbReference type="PATRIC" id="fig|886882.15.peg.5884"/>
<dbReference type="AlphaFoldDB" id="E3EKD2"/>
<dbReference type="RefSeq" id="WP_013385873.1">
    <property type="nucleotide sequence ID" value="NC_014628.2"/>
</dbReference>
<keyword evidence="1" id="KW-0472">Membrane</keyword>
<evidence type="ECO:0000256" key="1">
    <source>
        <dbReference type="SAM" id="Phobius"/>
    </source>
</evidence>
<accession>E3EKD2</accession>
<dbReference type="EMBL" id="CP002214">
    <property type="protein sequence ID" value="ADO59459.1"/>
    <property type="molecule type" value="Genomic_DNA"/>
</dbReference>
<keyword evidence="2" id="KW-0614">Plasmid</keyword>
<feature type="transmembrane region" description="Helical" evidence="1">
    <location>
        <begin position="7"/>
        <end position="25"/>
    </location>
</feature>
<dbReference type="KEGG" id="ppm:PPSC2_27770"/>
<name>E3EKD2_PAEPS</name>
<organism evidence="2 3">
    <name type="scientific">Paenibacillus polymyxa (strain SC2)</name>
    <name type="common">Bacillus polymyxa</name>
    <dbReference type="NCBI Taxonomy" id="886882"/>
    <lineage>
        <taxon>Bacteria</taxon>
        <taxon>Bacillati</taxon>
        <taxon>Bacillota</taxon>
        <taxon>Bacilli</taxon>
        <taxon>Bacillales</taxon>
        <taxon>Paenibacillaceae</taxon>
        <taxon>Paenibacillus</taxon>
    </lineage>
</organism>
<dbReference type="HOGENOM" id="CLU_1609215_0_0_9"/>
<evidence type="ECO:0000313" key="2">
    <source>
        <dbReference type="EMBL" id="ADO59459.1"/>
    </source>
</evidence>